<dbReference type="EMBL" id="NJHN03000032">
    <property type="protein sequence ID" value="KAH9423457.1"/>
    <property type="molecule type" value="Genomic_DNA"/>
</dbReference>
<organism evidence="2 3">
    <name type="scientific">Dermatophagoides pteronyssinus</name>
    <name type="common">European house dust mite</name>
    <dbReference type="NCBI Taxonomy" id="6956"/>
    <lineage>
        <taxon>Eukaryota</taxon>
        <taxon>Metazoa</taxon>
        <taxon>Ecdysozoa</taxon>
        <taxon>Arthropoda</taxon>
        <taxon>Chelicerata</taxon>
        <taxon>Arachnida</taxon>
        <taxon>Acari</taxon>
        <taxon>Acariformes</taxon>
        <taxon>Sarcoptiformes</taxon>
        <taxon>Astigmata</taxon>
        <taxon>Psoroptidia</taxon>
        <taxon>Analgoidea</taxon>
        <taxon>Pyroglyphidae</taxon>
        <taxon>Dermatophagoidinae</taxon>
        <taxon>Dermatophagoides</taxon>
    </lineage>
</organism>
<accession>A0ABQ8JLG5</accession>
<sequence length="88" mass="10931">MPFLLFFHFHFHFRFTWLWILLRNSIPFLSKAWKPRIIINDHRFSYKHQYHIYNNDDQIKTLNNNIITIISNVIIPVIRFFSSHFILI</sequence>
<name>A0ABQ8JLG5_DERPT</name>
<keyword evidence="1" id="KW-0732">Signal</keyword>
<proteinExistence type="predicted"/>
<comment type="caution">
    <text evidence="2">The sequence shown here is derived from an EMBL/GenBank/DDBJ whole genome shotgun (WGS) entry which is preliminary data.</text>
</comment>
<evidence type="ECO:0000313" key="3">
    <source>
        <dbReference type="Proteomes" id="UP000887458"/>
    </source>
</evidence>
<evidence type="ECO:0000256" key="1">
    <source>
        <dbReference type="SAM" id="SignalP"/>
    </source>
</evidence>
<reference evidence="2 3" key="1">
    <citation type="journal article" date="2018" name="J. Allergy Clin. Immunol.">
        <title>High-quality assembly of Dermatophagoides pteronyssinus genome and transcriptome reveals a wide range of novel allergens.</title>
        <authorList>
            <person name="Liu X.Y."/>
            <person name="Yang K.Y."/>
            <person name="Wang M.Q."/>
            <person name="Kwok J.S."/>
            <person name="Zeng X."/>
            <person name="Yang Z."/>
            <person name="Xiao X.J."/>
            <person name="Lau C.P."/>
            <person name="Li Y."/>
            <person name="Huang Z.M."/>
            <person name="Ba J.G."/>
            <person name="Yim A.K."/>
            <person name="Ouyang C.Y."/>
            <person name="Ngai S.M."/>
            <person name="Chan T.F."/>
            <person name="Leung E.L."/>
            <person name="Liu L."/>
            <person name="Liu Z.G."/>
            <person name="Tsui S.K."/>
        </authorList>
    </citation>
    <scope>NUCLEOTIDE SEQUENCE [LARGE SCALE GENOMIC DNA]</scope>
    <source>
        <strain evidence="2">Derp</strain>
    </source>
</reference>
<dbReference type="Proteomes" id="UP000887458">
    <property type="component" value="Unassembled WGS sequence"/>
</dbReference>
<feature type="chain" id="PRO_5045200810" evidence="1">
    <location>
        <begin position="33"/>
        <end position="88"/>
    </location>
</feature>
<reference evidence="2 3" key="2">
    <citation type="journal article" date="2022" name="Mol. Biol. Evol.">
        <title>Comparative Genomics Reveals Insights into the Divergent Evolution of Astigmatic Mites and Household Pest Adaptations.</title>
        <authorList>
            <person name="Xiong Q."/>
            <person name="Wan A.T."/>
            <person name="Liu X."/>
            <person name="Fung C.S."/>
            <person name="Xiao X."/>
            <person name="Malainual N."/>
            <person name="Hou J."/>
            <person name="Wang L."/>
            <person name="Wang M."/>
            <person name="Yang K.Y."/>
            <person name="Cui Y."/>
            <person name="Leung E.L."/>
            <person name="Nong W."/>
            <person name="Shin S.K."/>
            <person name="Au S.W."/>
            <person name="Jeong K.Y."/>
            <person name="Chew F.T."/>
            <person name="Hui J.H."/>
            <person name="Leung T.F."/>
            <person name="Tungtrongchitr A."/>
            <person name="Zhong N."/>
            <person name="Liu Z."/>
            <person name="Tsui S.K."/>
        </authorList>
    </citation>
    <scope>NUCLEOTIDE SEQUENCE [LARGE SCALE GENOMIC DNA]</scope>
    <source>
        <strain evidence="2">Derp</strain>
    </source>
</reference>
<protein>
    <submittedName>
        <fullName evidence="2">Uncharacterized protein</fullName>
    </submittedName>
</protein>
<keyword evidence="3" id="KW-1185">Reference proteome</keyword>
<gene>
    <name evidence="2" type="ORF">DERP_003736</name>
</gene>
<evidence type="ECO:0000313" key="2">
    <source>
        <dbReference type="EMBL" id="KAH9423457.1"/>
    </source>
</evidence>
<feature type="signal peptide" evidence="1">
    <location>
        <begin position="1"/>
        <end position="32"/>
    </location>
</feature>